<dbReference type="GO" id="GO:0015846">
    <property type="term" value="P:polyamine transport"/>
    <property type="evidence" value="ECO:0007669"/>
    <property type="project" value="InterPro"/>
</dbReference>
<evidence type="ECO:0000313" key="8">
    <source>
        <dbReference type="Proteomes" id="UP000480684"/>
    </source>
</evidence>
<evidence type="ECO:0000256" key="1">
    <source>
        <dbReference type="ARBA" id="ARBA00004418"/>
    </source>
</evidence>
<dbReference type="InterPro" id="IPR001188">
    <property type="entry name" value="Sperm_putr-bd"/>
</dbReference>
<dbReference type="CDD" id="cd13659">
    <property type="entry name" value="PBP2_PotF"/>
    <property type="match status" value="1"/>
</dbReference>
<proteinExistence type="inferred from homology"/>
<accession>A0A7C9QTZ3</accession>
<comment type="subcellular location">
    <subcellularLocation>
        <location evidence="1 5">Periplasm</location>
    </subcellularLocation>
</comment>
<dbReference type="RefSeq" id="WP_163678883.1">
    <property type="nucleotide sequence ID" value="NZ_JAAIYP010000037.1"/>
</dbReference>
<dbReference type="Gene3D" id="3.40.190.10">
    <property type="entry name" value="Periplasmic binding protein-like II"/>
    <property type="match status" value="2"/>
</dbReference>
<evidence type="ECO:0000256" key="2">
    <source>
        <dbReference type="ARBA" id="ARBA00022448"/>
    </source>
</evidence>
<comment type="similarity">
    <text evidence="5">Belongs to the bacterial solute-binding protein PotD/PotF family.</text>
</comment>
<feature type="chain" id="PRO_5028960380" description="Putrescine-binding periplasmic protein" evidence="6">
    <location>
        <begin position="25"/>
        <end position="367"/>
    </location>
</feature>
<comment type="function">
    <text evidence="5">Required for the activity of the bacterial periplasmic transport system of putrescine.</text>
</comment>
<dbReference type="PANTHER" id="PTHR30222:SF12">
    <property type="entry name" value="NORSPERMIDINE SENSOR"/>
    <property type="match status" value="1"/>
</dbReference>
<dbReference type="InterPro" id="IPR006059">
    <property type="entry name" value="SBP"/>
</dbReference>
<evidence type="ECO:0000256" key="4">
    <source>
        <dbReference type="ARBA" id="ARBA00022764"/>
    </source>
</evidence>
<protein>
    <recommendedName>
        <fullName evidence="5">Putrescine-binding periplasmic protein</fullName>
    </recommendedName>
</protein>
<keyword evidence="2 5" id="KW-0813">Transport</keyword>
<reference evidence="7 8" key="1">
    <citation type="submission" date="2020-02" db="EMBL/GenBank/DDBJ databases">
        <authorList>
            <person name="Dziuba M."/>
            <person name="Kuznetsov B."/>
            <person name="Mardanov A."/>
            <person name="Ravin N."/>
            <person name="Grouzdev D."/>
        </authorList>
    </citation>
    <scope>NUCLEOTIDE SEQUENCE [LARGE SCALE GENOMIC DNA]</scope>
    <source>
        <strain evidence="7 8">SpK</strain>
    </source>
</reference>
<dbReference type="GO" id="GO:0019808">
    <property type="term" value="F:polyamine binding"/>
    <property type="evidence" value="ECO:0007669"/>
    <property type="project" value="InterPro"/>
</dbReference>
<evidence type="ECO:0000256" key="6">
    <source>
        <dbReference type="SAM" id="SignalP"/>
    </source>
</evidence>
<evidence type="ECO:0000256" key="3">
    <source>
        <dbReference type="ARBA" id="ARBA00022729"/>
    </source>
</evidence>
<evidence type="ECO:0000256" key="5">
    <source>
        <dbReference type="PIRNR" id="PIRNR019574"/>
    </source>
</evidence>
<gene>
    <name evidence="7" type="ORF">G4223_10325</name>
</gene>
<evidence type="ECO:0000313" key="7">
    <source>
        <dbReference type="EMBL" id="NFV80504.1"/>
    </source>
</evidence>
<sequence length="367" mass="39761">MFARLTRFAAAAILGVAAASAAHAEDKVLNVYNWSDYIAKDTLEKFTKETGIKVKYDTYGDNEVLDTKLMAGKSGYDVVFPSASPFFAQQVKAGIFQKLDMSKIPNAAGLDKTVMDSLTKVDPGNAYGIPYMLSATGIGYNIDKIKKLYPDAPLDSWKILFDPAEVAKIKGCGVSMLDTPTEAVPAYLAYKGMDPHAQTTDSLKVAMEGLLPIRPSLRYVNSEKYRADLANGDICLAHGYVGDLVQSRARALEAKKPQNIGIAIPKEGAIVNIDMMAVPVDAPHPAEALAFINFILRPDIIAEITNETGYSNAVPASLAHVDDAIKNDPVIFPPAEVKAKLFTAAPPATKEYDRARARAWAKFRTAK</sequence>
<keyword evidence="4 5" id="KW-0574">Periplasm</keyword>
<dbReference type="Pfam" id="PF13416">
    <property type="entry name" value="SBP_bac_8"/>
    <property type="match status" value="1"/>
</dbReference>
<keyword evidence="8" id="KW-1185">Reference proteome</keyword>
<dbReference type="PRINTS" id="PR00909">
    <property type="entry name" value="SPERMDNBNDNG"/>
</dbReference>
<dbReference type="Proteomes" id="UP000480684">
    <property type="component" value="Unassembled WGS sequence"/>
</dbReference>
<name>A0A7C9QTZ3_9PROT</name>
<organism evidence="7 8">
    <name type="scientific">Magnetospirillum aberrantis SpK</name>
    <dbReference type="NCBI Taxonomy" id="908842"/>
    <lineage>
        <taxon>Bacteria</taxon>
        <taxon>Pseudomonadati</taxon>
        <taxon>Pseudomonadota</taxon>
        <taxon>Alphaproteobacteria</taxon>
        <taxon>Rhodospirillales</taxon>
        <taxon>Rhodospirillaceae</taxon>
        <taxon>Magnetospirillum</taxon>
    </lineage>
</organism>
<keyword evidence="3 6" id="KW-0732">Signal</keyword>
<comment type="caution">
    <text evidence="7">The sequence shown here is derived from an EMBL/GenBank/DDBJ whole genome shotgun (WGS) entry which is preliminary data.</text>
</comment>
<dbReference type="PIRSF" id="PIRSF019574">
    <property type="entry name" value="Periplasmic_polyamine_BP"/>
    <property type="match status" value="1"/>
</dbReference>
<feature type="signal peptide" evidence="6">
    <location>
        <begin position="1"/>
        <end position="24"/>
    </location>
</feature>
<dbReference type="GO" id="GO:0042597">
    <property type="term" value="C:periplasmic space"/>
    <property type="evidence" value="ECO:0007669"/>
    <property type="project" value="UniProtKB-SubCell"/>
</dbReference>
<dbReference type="EMBL" id="JAAIYP010000037">
    <property type="protein sequence ID" value="NFV80504.1"/>
    <property type="molecule type" value="Genomic_DNA"/>
</dbReference>
<dbReference type="PANTHER" id="PTHR30222">
    <property type="entry name" value="SPERMIDINE/PUTRESCINE-BINDING PERIPLASMIC PROTEIN"/>
    <property type="match status" value="1"/>
</dbReference>
<dbReference type="AlphaFoldDB" id="A0A7C9QTZ3"/>
<dbReference type="SUPFAM" id="SSF53850">
    <property type="entry name" value="Periplasmic binding protein-like II"/>
    <property type="match status" value="1"/>
</dbReference>